<organism evidence="1 2">
    <name type="scientific">Paraburkholderia sartisoli</name>
    <dbReference type="NCBI Taxonomy" id="83784"/>
    <lineage>
        <taxon>Bacteria</taxon>
        <taxon>Pseudomonadati</taxon>
        <taxon>Pseudomonadota</taxon>
        <taxon>Betaproteobacteria</taxon>
        <taxon>Burkholderiales</taxon>
        <taxon>Burkholderiaceae</taxon>
        <taxon>Paraburkholderia</taxon>
    </lineage>
</organism>
<dbReference type="Pfam" id="PF02082">
    <property type="entry name" value="Rrf2"/>
    <property type="match status" value="1"/>
</dbReference>
<dbReference type="OrthoDB" id="9795923at2"/>
<dbReference type="Pfam" id="PF05940">
    <property type="entry name" value="NnrS"/>
    <property type="match status" value="1"/>
</dbReference>
<proteinExistence type="predicted"/>
<evidence type="ECO:0000313" key="1">
    <source>
        <dbReference type="EMBL" id="SEA64702.1"/>
    </source>
</evidence>
<dbReference type="EMBL" id="FNRQ01000002">
    <property type="protein sequence ID" value="SEA64702.1"/>
    <property type="molecule type" value="Genomic_DNA"/>
</dbReference>
<dbReference type="AlphaFoldDB" id="A0A1H4CX77"/>
<sequence>MHLTVYTGYTLRVMMYLALKHPLGDVATIDEIAGACGISRNHLEKIIHERSQAGSIETSCDRTGGARPARAPEEISGSSDIACYGLVIAAACLRVIGPLLASGRRINGAGVCWCAAFALHARQYWPYLTRPRADCEAG</sequence>
<accession>A0A1H4CX77</accession>
<dbReference type="InterPro" id="IPR036390">
    <property type="entry name" value="WH_DNA-bd_sf"/>
</dbReference>
<dbReference type="STRING" id="83784.SAMN05192564_102528"/>
<dbReference type="InterPro" id="IPR000944">
    <property type="entry name" value="Tscrpt_reg_Rrf2"/>
</dbReference>
<name>A0A1H4CX77_9BURK</name>
<dbReference type="Gene3D" id="1.10.10.10">
    <property type="entry name" value="Winged helix-like DNA-binding domain superfamily/Winged helix DNA-binding domain"/>
    <property type="match status" value="1"/>
</dbReference>
<keyword evidence="2" id="KW-1185">Reference proteome</keyword>
<dbReference type="InterPro" id="IPR036388">
    <property type="entry name" value="WH-like_DNA-bd_sf"/>
</dbReference>
<protein>
    <submittedName>
        <fullName evidence="1">NnrS protein</fullName>
    </submittedName>
</protein>
<reference evidence="2" key="1">
    <citation type="submission" date="2016-10" db="EMBL/GenBank/DDBJ databases">
        <authorList>
            <person name="Varghese N."/>
            <person name="Submissions S."/>
        </authorList>
    </citation>
    <scope>NUCLEOTIDE SEQUENCE [LARGE SCALE GENOMIC DNA]</scope>
    <source>
        <strain evidence="2">LMG 24000</strain>
    </source>
</reference>
<dbReference type="Proteomes" id="UP000198638">
    <property type="component" value="Unassembled WGS sequence"/>
</dbReference>
<dbReference type="PROSITE" id="PS51197">
    <property type="entry name" value="HTH_RRF2_2"/>
    <property type="match status" value="1"/>
</dbReference>
<dbReference type="SUPFAM" id="SSF46785">
    <property type="entry name" value="Winged helix' DNA-binding domain"/>
    <property type="match status" value="1"/>
</dbReference>
<evidence type="ECO:0000313" key="2">
    <source>
        <dbReference type="Proteomes" id="UP000198638"/>
    </source>
</evidence>
<gene>
    <name evidence="1" type="ORF">SAMN05192564_102528</name>
</gene>
<dbReference type="InterPro" id="IPR010266">
    <property type="entry name" value="NnrS"/>
</dbReference>
<dbReference type="RefSeq" id="WP_090532216.1">
    <property type="nucleotide sequence ID" value="NZ_FNRQ01000002.1"/>
</dbReference>